<feature type="compositionally biased region" description="Basic residues" evidence="1">
    <location>
        <begin position="25"/>
        <end position="39"/>
    </location>
</feature>
<reference evidence="3 4" key="1">
    <citation type="journal article" date="2018" name="Evol. Lett.">
        <title>Horizontal gene cluster transfer increased hallucinogenic mushroom diversity.</title>
        <authorList>
            <person name="Reynolds H.T."/>
            <person name="Vijayakumar V."/>
            <person name="Gluck-Thaler E."/>
            <person name="Korotkin H.B."/>
            <person name="Matheny P.B."/>
            <person name="Slot J.C."/>
        </authorList>
    </citation>
    <scope>NUCLEOTIDE SEQUENCE [LARGE SCALE GENOMIC DNA]</scope>
    <source>
        <strain evidence="3 4">SRW20</strain>
    </source>
</reference>
<feature type="compositionally biased region" description="Polar residues" evidence="1">
    <location>
        <begin position="60"/>
        <end position="71"/>
    </location>
</feature>
<dbReference type="InParanoid" id="A0A409VIJ8"/>
<accession>A0A409VIJ8</accession>
<proteinExistence type="predicted"/>
<dbReference type="GO" id="GO:0005634">
    <property type="term" value="C:nucleus"/>
    <property type="evidence" value="ECO:0007669"/>
    <property type="project" value="TreeGrafter"/>
</dbReference>
<name>A0A409VIJ8_9AGAR</name>
<dbReference type="STRING" id="231916.A0A409VIJ8"/>
<evidence type="ECO:0000259" key="2">
    <source>
        <dbReference type="Pfam" id="PF13926"/>
    </source>
</evidence>
<evidence type="ECO:0000313" key="4">
    <source>
        <dbReference type="Proteomes" id="UP000284706"/>
    </source>
</evidence>
<feature type="compositionally biased region" description="Basic and acidic residues" evidence="1">
    <location>
        <begin position="159"/>
        <end position="171"/>
    </location>
</feature>
<dbReference type="EMBL" id="NHYE01005639">
    <property type="protein sequence ID" value="PPQ66065.1"/>
    <property type="molecule type" value="Genomic_DNA"/>
</dbReference>
<gene>
    <name evidence="3" type="ORF">CVT26_010807</name>
</gene>
<feature type="region of interest" description="Disordered" evidence="1">
    <location>
        <begin position="1"/>
        <end position="243"/>
    </location>
</feature>
<dbReference type="AlphaFoldDB" id="A0A409VIJ8"/>
<dbReference type="FunCoup" id="A0A409VIJ8">
    <property type="interactions" value="161"/>
</dbReference>
<feature type="compositionally biased region" description="Acidic residues" evidence="1">
    <location>
        <begin position="143"/>
        <end position="158"/>
    </location>
</feature>
<dbReference type="PANTHER" id="PTHR14689:SF0">
    <property type="entry name" value="COILED-COIL DOMAIN-CONTAINING PROTEIN 82"/>
    <property type="match status" value="1"/>
</dbReference>
<evidence type="ECO:0000256" key="1">
    <source>
        <dbReference type="SAM" id="MobiDB-lite"/>
    </source>
</evidence>
<feature type="compositionally biased region" description="Basic residues" evidence="1">
    <location>
        <begin position="127"/>
        <end position="137"/>
    </location>
</feature>
<feature type="domain" description="DUF4211" evidence="2">
    <location>
        <begin position="243"/>
        <end position="377"/>
    </location>
</feature>
<comment type="caution">
    <text evidence="3">The sequence shown here is derived from an EMBL/GenBank/DDBJ whole genome shotgun (WGS) entry which is preliminary data.</text>
</comment>
<feature type="compositionally biased region" description="Acidic residues" evidence="1">
    <location>
        <begin position="194"/>
        <end position="211"/>
    </location>
</feature>
<keyword evidence="4" id="KW-1185">Reference proteome</keyword>
<feature type="compositionally biased region" description="Polar residues" evidence="1">
    <location>
        <begin position="10"/>
        <end position="23"/>
    </location>
</feature>
<evidence type="ECO:0000313" key="3">
    <source>
        <dbReference type="EMBL" id="PPQ66065.1"/>
    </source>
</evidence>
<sequence>MPRDSKKLKQTTLFDSQFSSSPVRSPKRTRALSKVKRKKAVTDSSSDDISAIKLAPVPDTNFSVAESLSGTDDTRSPRIPTKKQSPRISSPKASEDEQPGPVARKRKATAAIVFSSSEEDARPASHLPKRTRLRRRHSPEAEPAAEEDLTLLADEVDEDRILASRFRERQKPKSTFQQNLEKLKRRKLKLKDEEDKESETEGTEGSSDVESDLPRPFKGSKPSNLQQESSEGDQSDTDNSSGFIVEDEDSISFQLPAEFSMETHQDLSHQFKKVFQFFVHVAVQPSKVRAKFMEASIQDEQYFSVPLQIIRRKLAGIRDSLVSSSVWRPEFKKALEKYPEFDLIALEFAVPSCDACHLGGRMSTLLGRLSGLAYNRSGFKILPPRRSDKNEGKEFHLGRFCARRTRVYHDFSHWEYSLFHAILREIDMIRDKEGFHTVAFFGGKRPPEDISDADGLCDWLDERQVIDIEWQKLKKMMDSAQHLELGDKMGEADD</sequence>
<dbReference type="Pfam" id="PF13926">
    <property type="entry name" value="DUF4211"/>
    <property type="match status" value="1"/>
</dbReference>
<dbReference type="InterPro" id="IPR025451">
    <property type="entry name" value="DUF4211"/>
</dbReference>
<protein>
    <recommendedName>
        <fullName evidence="2">DUF4211 domain-containing protein</fullName>
    </recommendedName>
</protein>
<dbReference type="PANTHER" id="PTHR14689">
    <property type="entry name" value="PHORBOL-ESTER_DAG-TYPE DOMAIN-CONTAINING PROTEIN"/>
    <property type="match status" value="1"/>
</dbReference>
<organism evidence="3 4">
    <name type="scientific">Gymnopilus dilepis</name>
    <dbReference type="NCBI Taxonomy" id="231916"/>
    <lineage>
        <taxon>Eukaryota</taxon>
        <taxon>Fungi</taxon>
        <taxon>Dikarya</taxon>
        <taxon>Basidiomycota</taxon>
        <taxon>Agaricomycotina</taxon>
        <taxon>Agaricomycetes</taxon>
        <taxon>Agaricomycetidae</taxon>
        <taxon>Agaricales</taxon>
        <taxon>Agaricineae</taxon>
        <taxon>Hymenogastraceae</taxon>
        <taxon>Gymnopilus</taxon>
    </lineage>
</organism>
<dbReference type="Proteomes" id="UP000284706">
    <property type="component" value="Unassembled WGS sequence"/>
</dbReference>
<dbReference type="OrthoDB" id="21499at2759"/>